<evidence type="ECO:0000313" key="1">
    <source>
        <dbReference type="EMBL" id="GFQ76948.1"/>
    </source>
</evidence>
<dbReference type="EMBL" id="BMAO01001920">
    <property type="protein sequence ID" value="GFQ76948.1"/>
    <property type="molecule type" value="Genomic_DNA"/>
</dbReference>
<reference evidence="1" key="1">
    <citation type="submission" date="2020-07" db="EMBL/GenBank/DDBJ databases">
        <title>Multicomponent nature underlies the extraordinary mechanical properties of spider dragline silk.</title>
        <authorList>
            <person name="Kono N."/>
            <person name="Nakamura H."/>
            <person name="Mori M."/>
            <person name="Yoshida Y."/>
            <person name="Ohtoshi R."/>
            <person name="Malay A.D."/>
            <person name="Moran D.A.P."/>
            <person name="Tomita M."/>
            <person name="Numata K."/>
            <person name="Arakawa K."/>
        </authorList>
    </citation>
    <scope>NUCLEOTIDE SEQUENCE</scope>
</reference>
<organism evidence="1 2">
    <name type="scientific">Trichonephila clavata</name>
    <name type="common">Joro spider</name>
    <name type="synonym">Nephila clavata</name>
    <dbReference type="NCBI Taxonomy" id="2740835"/>
    <lineage>
        <taxon>Eukaryota</taxon>
        <taxon>Metazoa</taxon>
        <taxon>Ecdysozoa</taxon>
        <taxon>Arthropoda</taxon>
        <taxon>Chelicerata</taxon>
        <taxon>Arachnida</taxon>
        <taxon>Araneae</taxon>
        <taxon>Araneomorphae</taxon>
        <taxon>Entelegynae</taxon>
        <taxon>Araneoidea</taxon>
        <taxon>Nephilidae</taxon>
        <taxon>Trichonephila</taxon>
    </lineage>
</organism>
<proteinExistence type="predicted"/>
<comment type="caution">
    <text evidence="1">The sequence shown here is derived from an EMBL/GenBank/DDBJ whole genome shotgun (WGS) entry which is preliminary data.</text>
</comment>
<gene>
    <name evidence="1" type="ORF">TNCT_624791</name>
</gene>
<name>A0A8X6G8Q1_TRICU</name>
<keyword evidence="2" id="KW-1185">Reference proteome</keyword>
<dbReference type="Proteomes" id="UP000887116">
    <property type="component" value="Unassembled WGS sequence"/>
</dbReference>
<dbReference type="OrthoDB" id="6431953at2759"/>
<dbReference type="AlphaFoldDB" id="A0A8X6G8Q1"/>
<sequence>MATLIDDVILQQSEIDKLYVQGVKESCDKGNSESVQQYHCKELRNPIICSCNVRWINTTTILANVTIKGTCSSKSHRELLIRSAVRYWMKWCDENGDKITRKKPSYTSPISLYLEDTETE</sequence>
<accession>A0A8X6G8Q1</accession>
<protein>
    <submittedName>
        <fullName evidence="1">Uncharacterized protein</fullName>
    </submittedName>
</protein>
<evidence type="ECO:0000313" key="2">
    <source>
        <dbReference type="Proteomes" id="UP000887116"/>
    </source>
</evidence>